<evidence type="ECO:0000259" key="14">
    <source>
        <dbReference type="PROSITE" id="PS50893"/>
    </source>
</evidence>
<keyword evidence="8" id="KW-0267">Excision nuclease</keyword>
<dbReference type="SUPFAM" id="SSF52540">
    <property type="entry name" value="P-loop containing nucleoside triphosphate hydrolases"/>
    <property type="match status" value="2"/>
</dbReference>
<evidence type="ECO:0000256" key="2">
    <source>
        <dbReference type="ARBA" id="ARBA00022490"/>
    </source>
</evidence>
<keyword evidence="16" id="KW-1185">Reference proteome</keyword>
<feature type="domain" description="ABC transporter" evidence="14">
    <location>
        <begin position="17"/>
        <end position="452"/>
    </location>
</feature>
<dbReference type="SMART" id="SM00382">
    <property type="entry name" value="AAA"/>
    <property type="match status" value="2"/>
</dbReference>
<dbReference type="InterPro" id="IPR017871">
    <property type="entry name" value="ABC_transporter-like_CS"/>
</dbReference>
<evidence type="ECO:0000256" key="9">
    <source>
        <dbReference type="ARBA" id="ARBA00023125"/>
    </source>
</evidence>
<evidence type="ECO:0000256" key="13">
    <source>
        <dbReference type="ARBA" id="ARBA00042156"/>
    </source>
</evidence>
<keyword evidence="7" id="KW-0067">ATP-binding</keyword>
<keyword evidence="3" id="KW-0677">Repeat</keyword>
<evidence type="ECO:0000313" key="15">
    <source>
        <dbReference type="EMBL" id="MCZ4520892.1"/>
    </source>
</evidence>
<dbReference type="PANTHER" id="PTHR43152">
    <property type="entry name" value="UVRABC SYSTEM PROTEIN A"/>
    <property type="match status" value="1"/>
</dbReference>
<dbReference type="InterPro" id="IPR027417">
    <property type="entry name" value="P-loop_NTPase"/>
</dbReference>
<evidence type="ECO:0000256" key="4">
    <source>
        <dbReference type="ARBA" id="ARBA00022741"/>
    </source>
</evidence>
<proteinExistence type="inferred from homology"/>
<evidence type="ECO:0000256" key="8">
    <source>
        <dbReference type="ARBA" id="ARBA00022881"/>
    </source>
</evidence>
<evidence type="ECO:0000256" key="7">
    <source>
        <dbReference type="ARBA" id="ARBA00022840"/>
    </source>
</evidence>
<dbReference type="InterPro" id="IPR003439">
    <property type="entry name" value="ABC_transporter-like_ATP-bd"/>
</dbReference>
<keyword evidence="10" id="KW-0234">DNA repair</keyword>
<name>A0ABT4MIS3_9NOCA</name>
<evidence type="ECO:0000256" key="10">
    <source>
        <dbReference type="ARBA" id="ARBA00023204"/>
    </source>
</evidence>
<comment type="caution">
    <text evidence="15">The sequence shown here is derived from an EMBL/GenBank/DDBJ whole genome shotgun (WGS) entry which is preliminary data.</text>
</comment>
<evidence type="ECO:0000256" key="12">
    <source>
        <dbReference type="ARBA" id="ARBA00039316"/>
    </source>
</evidence>
<organism evidence="15 16">
    <name type="scientific">Rhodococcus ruber</name>
    <dbReference type="NCBI Taxonomy" id="1830"/>
    <lineage>
        <taxon>Bacteria</taxon>
        <taxon>Bacillati</taxon>
        <taxon>Actinomycetota</taxon>
        <taxon>Actinomycetes</taxon>
        <taxon>Mycobacteriales</taxon>
        <taxon>Nocardiaceae</taxon>
        <taxon>Rhodococcus</taxon>
    </lineage>
</organism>
<evidence type="ECO:0000256" key="3">
    <source>
        <dbReference type="ARBA" id="ARBA00022737"/>
    </source>
</evidence>
<gene>
    <name evidence="15" type="ORF">O4220_20460</name>
</gene>
<dbReference type="CDD" id="cd03270">
    <property type="entry name" value="ABC_UvrA_I"/>
    <property type="match status" value="1"/>
</dbReference>
<dbReference type="Gene3D" id="3.40.50.300">
    <property type="entry name" value="P-loop containing nucleotide triphosphate hydrolases"/>
    <property type="match status" value="3"/>
</dbReference>
<dbReference type="PROSITE" id="PS00211">
    <property type="entry name" value="ABC_TRANSPORTER_1"/>
    <property type="match status" value="1"/>
</dbReference>
<dbReference type="Gene3D" id="1.10.8.280">
    <property type="entry name" value="ABC transporter ATPase domain-like"/>
    <property type="match status" value="1"/>
</dbReference>
<protein>
    <recommendedName>
        <fullName evidence="12">UvrABC system protein A</fullName>
    </recommendedName>
    <alternativeName>
        <fullName evidence="13">Excinuclease ABC subunit A</fullName>
    </alternativeName>
</protein>
<evidence type="ECO:0000313" key="16">
    <source>
        <dbReference type="Proteomes" id="UP001081071"/>
    </source>
</evidence>
<keyword evidence="4" id="KW-0547">Nucleotide-binding</keyword>
<accession>A0ABT4MIS3</accession>
<feature type="domain" description="ABC transporter" evidence="14">
    <location>
        <begin position="456"/>
        <end position="757"/>
    </location>
</feature>
<comment type="subcellular location">
    <subcellularLocation>
        <location evidence="1">Cytoplasm</location>
    </subcellularLocation>
</comment>
<reference evidence="15" key="1">
    <citation type="submission" date="2022-12" db="EMBL/GenBank/DDBJ databases">
        <authorList>
            <person name="Krivoruchko A.V."/>
            <person name="Elkin A."/>
        </authorList>
    </citation>
    <scope>NUCLEOTIDE SEQUENCE</scope>
    <source>
        <strain evidence="15">IEGM 1391</strain>
    </source>
</reference>
<dbReference type="Proteomes" id="UP001081071">
    <property type="component" value="Unassembled WGS sequence"/>
</dbReference>
<dbReference type="PROSITE" id="PS50893">
    <property type="entry name" value="ABC_TRANSPORTER_2"/>
    <property type="match status" value="2"/>
</dbReference>
<dbReference type="RefSeq" id="WP_269607311.1">
    <property type="nucleotide sequence ID" value="NZ_JAPWIJ010000009.1"/>
</dbReference>
<dbReference type="Pfam" id="PF00005">
    <property type="entry name" value="ABC_tran"/>
    <property type="match status" value="1"/>
</dbReference>
<evidence type="ECO:0000256" key="6">
    <source>
        <dbReference type="ARBA" id="ARBA00022769"/>
    </source>
</evidence>
<dbReference type="InterPro" id="IPR003593">
    <property type="entry name" value="AAA+_ATPase"/>
</dbReference>
<dbReference type="PANTHER" id="PTHR43152:SF2">
    <property type="entry name" value="DRUG RESISTANCE ABC TRANSPORTER"/>
    <property type="match status" value="1"/>
</dbReference>
<keyword evidence="9" id="KW-0238">DNA-binding</keyword>
<dbReference type="Gene3D" id="1.20.1580.10">
    <property type="entry name" value="ABC transporter ATPase like domain"/>
    <property type="match status" value="2"/>
</dbReference>
<evidence type="ECO:0000256" key="11">
    <source>
        <dbReference type="ARBA" id="ARBA00038000"/>
    </source>
</evidence>
<keyword evidence="5" id="KW-0227">DNA damage</keyword>
<evidence type="ECO:0000256" key="5">
    <source>
        <dbReference type="ARBA" id="ARBA00022763"/>
    </source>
</evidence>
<evidence type="ECO:0000256" key="1">
    <source>
        <dbReference type="ARBA" id="ARBA00004496"/>
    </source>
</evidence>
<comment type="similarity">
    <text evidence="11">Belongs to the ABC transporter superfamily. UvrA family.</text>
</comment>
<keyword evidence="6" id="KW-0228">DNA excision</keyword>
<dbReference type="EMBL" id="JAPWIJ010000009">
    <property type="protein sequence ID" value="MCZ4520892.1"/>
    <property type="molecule type" value="Genomic_DNA"/>
</dbReference>
<sequence>MTPAQPTISTEPSTPAEELSTIIVRGARENNLRDVTLDLPKRSLIVFAGVSGSGKSSLVFDTIAAEAQRQINSTFTAFAQTFLPSYGRPDADLIANLSAVVIVDQKRLFGGPRSTVGTITDIGDWLRMLWSRGVTPSIGYANAFSFNDPAGMCPECEGLGEAKVVDLGELVDESKSLREGPFKHPDFEVGKWPYRVFADSGLFDLDVPIEQYSARERHIFFDAKPGEVEVTNPDAVMKSYEGIVSRFRRSYLAKDADALKGKSKLAFERIVTRGTCEACGGSRYNETIRGATLEGLSLPDAFAMQVSELADRIDGWQIKGLGTFTNEIVTQLRRLVDLGLGYLSLDRATSSLSGGESQRIKMVRHLGATLNDMLYVFDEPTTGLHPRDVHRLDDMLLALRDKGNTVLVVEHDPEVMAIADRIVEIGPGAGKSGGTVVFEGTYEELRDADTRTGAALRREDVELRTPRTPSGWLSITGANTHNLQGVSVDVPLGVLTAVTGVAGSGKSSLIHGHLREAAPDAVIIDQAPIRGSRRSSPATYTGLLDPIRAYFAKKTGQPPSLFSPNSDGACPDCQGSGVIFTDLGFTDPVTSTCETCQGRRFRSGAIRHTVDGVSIADIFEMSVEDAQDFFDVKKIRDILRRCRDVGLGYLSLGQNLSSLSGGERQRLKLATELVGSSPVLVLDEPTTGLHPSDVSNLIALLSGMVDEGRSVIVIEHNLDVVAAADWVIDLGPDGGHNGGLITFTGPVGGLLASDTHTGRYLARSLGR</sequence>
<keyword evidence="2" id="KW-0963">Cytoplasm</keyword>